<evidence type="ECO:0000313" key="3">
    <source>
        <dbReference type="Proteomes" id="UP000516369"/>
    </source>
</evidence>
<dbReference type="KEGG" id="dvn:HQ394_03865"/>
<keyword evidence="3" id="KW-1185">Reference proteome</keyword>
<dbReference type="EMBL" id="CP053923">
    <property type="protein sequence ID" value="QNT68661.1"/>
    <property type="molecule type" value="Genomic_DNA"/>
</dbReference>
<dbReference type="Pfam" id="PF14238">
    <property type="entry name" value="DUF4340"/>
    <property type="match status" value="1"/>
</dbReference>
<reference evidence="2 3" key="1">
    <citation type="submission" date="2020-05" db="EMBL/GenBank/DDBJ databases">
        <title>Complete closed genome sequence of Defluviicoccus vanus.</title>
        <authorList>
            <person name="Bessarab I."/>
            <person name="Arumugam K."/>
            <person name="Maszenan A.M."/>
            <person name="Seviour R.J."/>
            <person name="Williams R.B."/>
        </authorList>
    </citation>
    <scope>NUCLEOTIDE SEQUENCE [LARGE SCALE GENOMIC DNA]</scope>
    <source>
        <strain evidence="2 3">Ben 114</strain>
    </source>
</reference>
<dbReference type="Proteomes" id="UP000516369">
    <property type="component" value="Chromosome"/>
</dbReference>
<organism evidence="2 3">
    <name type="scientific">Defluviicoccus vanus</name>
    <dbReference type="NCBI Taxonomy" id="111831"/>
    <lineage>
        <taxon>Bacteria</taxon>
        <taxon>Pseudomonadati</taxon>
        <taxon>Pseudomonadota</taxon>
        <taxon>Alphaproteobacteria</taxon>
        <taxon>Rhodospirillales</taxon>
        <taxon>Rhodospirillaceae</taxon>
        <taxon>Defluviicoccus</taxon>
    </lineage>
</organism>
<protein>
    <submittedName>
        <fullName evidence="2">DUF4340 domain-containing protein</fullName>
    </submittedName>
</protein>
<dbReference type="InterPro" id="IPR025641">
    <property type="entry name" value="DUF4340"/>
</dbReference>
<gene>
    <name evidence="2" type="ORF">HQ394_03865</name>
</gene>
<sequence length="344" mass="36601">MRLPAFLALSATTVAAVGVAAVLVLRQPETAAVTGSGELLFPALVGAANQINEIRIQKGSETTTIVRGDQAWSIRERGDYPASKEKIKQLVVELAQLRRLEAKTDNPERYASIGVEDVGANAGSTAVTVTDAQGQPLAKLLLGETPTTGATTDTHFVRIPGEPRAWLAEGALSAEPAVATWIDQTVIDLPADQLAEVKVTRPDGKTLTAVKADAAAPHFALRELPRNRHLKSEDALDGMAIALTQLQLQDLVMANQIDFPAASSSHARFRTFDGLIVDVELVQHDGKDWIRLSAAAVPGATAATVAKAEDLNRSTRGYAYNVYTWKVAPLLRSLDELTDAGSGS</sequence>
<accession>A0A7H1MYX5</accession>
<evidence type="ECO:0000313" key="2">
    <source>
        <dbReference type="EMBL" id="QNT68661.1"/>
    </source>
</evidence>
<proteinExistence type="predicted"/>
<dbReference type="AlphaFoldDB" id="A0A7H1MYX5"/>
<feature type="domain" description="DUF4340" evidence="1">
    <location>
        <begin position="72"/>
        <end position="252"/>
    </location>
</feature>
<dbReference type="RefSeq" id="WP_190262097.1">
    <property type="nucleotide sequence ID" value="NZ_CP053923.1"/>
</dbReference>
<evidence type="ECO:0000259" key="1">
    <source>
        <dbReference type="Pfam" id="PF14238"/>
    </source>
</evidence>
<name>A0A7H1MYX5_9PROT</name>